<accession>A0A0V1IXK2</accession>
<dbReference type="Proteomes" id="UP000054826">
    <property type="component" value="Unassembled WGS sequence"/>
</dbReference>
<dbReference type="PANTHER" id="PTHR46180">
    <property type="entry name" value="VINCULIN"/>
    <property type="match status" value="1"/>
</dbReference>
<evidence type="ECO:0000256" key="12">
    <source>
        <dbReference type="ARBA" id="ARBA00023203"/>
    </source>
</evidence>
<comment type="subcellular location">
    <subcellularLocation>
        <location evidence="3">Cell junction</location>
        <location evidence="3">Adherens junction</location>
    </subcellularLocation>
    <subcellularLocation>
        <location evidence="2">Cell membrane</location>
        <topology evidence="2">Peripheral membrane protein</topology>
        <orientation evidence="2">Cytoplasmic side</orientation>
    </subcellularLocation>
    <subcellularLocation>
        <location evidence="1">Cytoplasm</location>
        <location evidence="1">Cytoskeleton</location>
    </subcellularLocation>
</comment>
<evidence type="ECO:0000313" key="15">
    <source>
        <dbReference type="EMBL" id="KRZ27309.1"/>
    </source>
</evidence>
<organism evidence="15 16">
    <name type="scientific">Trichinella pseudospiralis</name>
    <name type="common">Parasitic roundworm</name>
    <dbReference type="NCBI Taxonomy" id="6337"/>
    <lineage>
        <taxon>Eukaryota</taxon>
        <taxon>Metazoa</taxon>
        <taxon>Ecdysozoa</taxon>
        <taxon>Nematoda</taxon>
        <taxon>Enoplea</taxon>
        <taxon>Dorylaimia</taxon>
        <taxon>Trichinellida</taxon>
        <taxon>Trichinellidae</taxon>
        <taxon>Trichinella</taxon>
    </lineage>
</organism>
<dbReference type="Gene3D" id="1.20.120.230">
    <property type="entry name" value="Alpha-catenin/vinculin-like"/>
    <property type="match status" value="4"/>
</dbReference>
<dbReference type="FunFam" id="1.20.120.230:FF:000010">
    <property type="entry name" value="Vinculin a"/>
    <property type="match status" value="1"/>
</dbReference>
<sequence length="1443" mass="161289">LISSSIMPVFHTKTIESILEPVAQQSSSSSSSSGSRVLLTDDVVKIVAFASRLRKQRVEDGRAFRHVFFGIQTCRKLADAHMDMHNMQKSTLQQQQQLSNNKNGIRSSLINRKQYPFRQRKYQLVSRLVILHEEAEDGNAMPDLTRPVDAVSRAVENLVQVGYDTIHLSDDDILKQDMPPALQRVETSSRLLEEACYVLRDDPYSSQGRKKLIEGSRGILQGTSALLLCFDESEVRKIVRGCKKVLDYLAVAEVIENMEDLVQFVRDISPWLTKMSRDTEAREKELTHHVHREILIRCIDSVKTLAPILICAMKIFIQISAQGGSKGVPEAAENRNYLSSRMIEEVNEVIRVLQLTTYDEDEWNEDDLIVMKKALSAIESLLQAALDWLGDPRALRGGVGEKSLRRILVYAERIADRALPEDASLIRRACSDIASMTDSLCELRHNKQGDSPQSQGLARGIAQKLRELVGGKDIAGLLPHALQGLEQAGIAQPAHTVLGRMDQVLKWLDAPYMDDRGVENYPQSFNTGLNALKALLAEGRKVADLCSPREKYAMNELCDEIERLSHQLAELQRKGMQKCKAYLQRFLADPGFERFGCFVMAFEKRRLVSSSDRADWAFARPLARRPAPDTCVQPSQSRRWSIKSVGEASAGRPYSVGVAKRTQTPNVQAGSIPRSSTMPLAAEPFQSLNLLLQRLVTELWRNKRTCAFQTVTTTAAATSTSTSTSTASARPRPVPHFHVCKAFLYNPYQGAAIGQAESSSSPPPPSRRVFFETESLLAPLVVRIGDSPQARAIANQLKEKLGELKRMMDRALLDRVVDDFSDITTPLKQFAEAVLAPEGTPARDANFAEKAQNLRDHCQRCAKTGRLVGTSGPCKDKKIVEALCSTANQISNMTPQVINAGKIRFHYPQNVSADEHFENLRRELSDALQRLRSLVDDAVDPLEFVKASENAIRRHGQECENAISNDEPQKMADHASSIARLANRVLMAAKGQAENSEDPAFSGRMNDAANRLQGTIPPMVNDAKQVALNPRDQSAAGRWRDSNKKLVDAVGSVRRALEPSQLPEMKNLDINGKTVGTKGGAKSSSRVCKVSSPLSVDVGYESDTAAPVSWSRPMRSKDVVDFDYPNIDFHSLFDMWLYQMPPVNLSSLYDLRRLPTLFHRRSASPRRRRRNRHRRCLTLSFPVDWEREQRTGRRREVRAPPPPPAWYQAASHREGPVSPNRPPPQLMEMRTPPRPPPPQETDDEEEMRAFWERVPLPKANQPILSAAHSLHREVQQWSSRENEIVAAAKRMAILMARLSQLVRGEGGTKKDLIDCAKAIADASEEVTRLAVLLARQCTDIKMRKALLQVCERIPTIATQLKILSTVKATMLGSQAPMSVREGSEISPGTDEDEEAMQQLVLNAQNLMQSVKDTVRAAEAASIKIRTDSGLRLRWVRKPVWANY</sequence>
<evidence type="ECO:0000256" key="10">
    <source>
        <dbReference type="ARBA" id="ARBA00022949"/>
    </source>
</evidence>
<dbReference type="GO" id="GO:0007155">
    <property type="term" value="P:cell adhesion"/>
    <property type="evidence" value="ECO:0007669"/>
    <property type="project" value="UniProtKB-KW"/>
</dbReference>
<gene>
    <name evidence="15" type="ORF">T4C_8117</name>
</gene>
<keyword evidence="6" id="KW-1003">Cell membrane</keyword>
<keyword evidence="8" id="KW-0677">Repeat</keyword>
<keyword evidence="12" id="KW-0009">Actin-binding</keyword>
<evidence type="ECO:0000256" key="1">
    <source>
        <dbReference type="ARBA" id="ARBA00004245"/>
    </source>
</evidence>
<dbReference type="GO" id="GO:0015629">
    <property type="term" value="C:actin cytoskeleton"/>
    <property type="evidence" value="ECO:0007669"/>
    <property type="project" value="InterPro"/>
</dbReference>
<dbReference type="SUPFAM" id="SSF47220">
    <property type="entry name" value="alpha-catenin/vinculin-like"/>
    <property type="match status" value="6"/>
</dbReference>
<dbReference type="InterPro" id="IPR017997">
    <property type="entry name" value="Vinculin"/>
</dbReference>
<reference evidence="15 16" key="1">
    <citation type="submission" date="2015-01" db="EMBL/GenBank/DDBJ databases">
        <title>Evolution of Trichinella species and genotypes.</title>
        <authorList>
            <person name="Korhonen P.K."/>
            <person name="Edoardo P."/>
            <person name="Giuseppe L.R."/>
            <person name="Gasser R.B."/>
        </authorList>
    </citation>
    <scope>NUCLEOTIDE SEQUENCE [LARGE SCALE GENOMIC DNA]</scope>
    <source>
        <strain evidence="15">ISS176</strain>
    </source>
</reference>
<keyword evidence="11" id="KW-0472">Membrane</keyword>
<evidence type="ECO:0000256" key="4">
    <source>
        <dbReference type="ARBA" id="ARBA00008376"/>
    </source>
</evidence>
<dbReference type="InterPro" id="IPR000633">
    <property type="entry name" value="Vinculin_CS"/>
</dbReference>
<evidence type="ECO:0000313" key="16">
    <source>
        <dbReference type="Proteomes" id="UP000054826"/>
    </source>
</evidence>
<dbReference type="GO" id="GO:0005198">
    <property type="term" value="F:structural molecule activity"/>
    <property type="evidence" value="ECO:0007669"/>
    <property type="project" value="InterPro"/>
</dbReference>
<comment type="caution">
    <text evidence="15">The sequence shown here is derived from an EMBL/GenBank/DDBJ whole genome shotgun (WGS) entry which is preliminary data.</text>
</comment>
<dbReference type="Pfam" id="PF01044">
    <property type="entry name" value="Vinculin"/>
    <property type="match status" value="2"/>
</dbReference>
<evidence type="ECO:0000256" key="11">
    <source>
        <dbReference type="ARBA" id="ARBA00023136"/>
    </source>
</evidence>
<dbReference type="Gene3D" id="1.20.120.810">
    <property type="entry name" value="Vinculin, Vh2 four-helix bundle"/>
    <property type="match status" value="2"/>
</dbReference>
<proteinExistence type="inferred from homology"/>
<dbReference type="PROSITE" id="PS00664">
    <property type="entry name" value="VINCULIN_2"/>
    <property type="match status" value="1"/>
</dbReference>
<feature type="region of interest" description="Disordered" evidence="14">
    <location>
        <begin position="1189"/>
        <end position="1243"/>
    </location>
</feature>
<dbReference type="EMBL" id="JYDV01000168">
    <property type="protein sequence ID" value="KRZ27309.1"/>
    <property type="molecule type" value="Genomic_DNA"/>
</dbReference>
<name>A0A0V1IXK2_TRIPS</name>
<dbReference type="InterPro" id="IPR006077">
    <property type="entry name" value="Vinculin/catenin"/>
</dbReference>
<protein>
    <recommendedName>
        <fullName evidence="5">Vinculin</fullName>
    </recommendedName>
</protein>
<evidence type="ECO:0000256" key="9">
    <source>
        <dbReference type="ARBA" id="ARBA00022889"/>
    </source>
</evidence>
<dbReference type="PRINTS" id="PR00806">
    <property type="entry name" value="VINCULIN"/>
</dbReference>
<evidence type="ECO:0000256" key="5">
    <source>
        <dbReference type="ARBA" id="ARBA00014125"/>
    </source>
</evidence>
<evidence type="ECO:0000256" key="8">
    <source>
        <dbReference type="ARBA" id="ARBA00022737"/>
    </source>
</evidence>
<evidence type="ECO:0000256" key="3">
    <source>
        <dbReference type="ARBA" id="ARBA00004536"/>
    </source>
</evidence>
<dbReference type="GO" id="GO:0005912">
    <property type="term" value="C:adherens junction"/>
    <property type="evidence" value="ECO:0007669"/>
    <property type="project" value="UniProtKB-SubCell"/>
</dbReference>
<evidence type="ECO:0000256" key="13">
    <source>
        <dbReference type="ARBA" id="ARBA00023212"/>
    </source>
</evidence>
<comment type="similarity">
    <text evidence="4">Belongs to the vinculin/alpha-catenin family.</text>
</comment>
<keyword evidence="10" id="KW-0965">Cell junction</keyword>
<keyword evidence="9" id="KW-0130">Cell adhesion</keyword>
<dbReference type="GO" id="GO:0005886">
    <property type="term" value="C:plasma membrane"/>
    <property type="evidence" value="ECO:0007669"/>
    <property type="project" value="UniProtKB-SubCell"/>
</dbReference>
<feature type="non-terminal residue" evidence="15">
    <location>
        <position position="1"/>
    </location>
</feature>
<evidence type="ECO:0000256" key="14">
    <source>
        <dbReference type="SAM" id="MobiDB-lite"/>
    </source>
</evidence>
<evidence type="ECO:0000256" key="2">
    <source>
        <dbReference type="ARBA" id="ARBA00004413"/>
    </source>
</evidence>
<evidence type="ECO:0000256" key="7">
    <source>
        <dbReference type="ARBA" id="ARBA00022490"/>
    </source>
</evidence>
<dbReference type="GO" id="GO:0051015">
    <property type="term" value="F:actin filament binding"/>
    <property type="evidence" value="ECO:0007669"/>
    <property type="project" value="InterPro"/>
</dbReference>
<evidence type="ECO:0000256" key="6">
    <source>
        <dbReference type="ARBA" id="ARBA00022475"/>
    </source>
</evidence>
<keyword evidence="7" id="KW-0963">Cytoplasm</keyword>
<keyword evidence="13" id="KW-0206">Cytoskeleton</keyword>
<dbReference type="InterPro" id="IPR036723">
    <property type="entry name" value="Alpha-catenin/vinculin-like_sf"/>
</dbReference>